<keyword evidence="7" id="KW-0539">Nucleus</keyword>
<evidence type="ECO:0000313" key="11">
    <source>
        <dbReference type="EMBL" id="KAJ8312272.1"/>
    </source>
</evidence>
<dbReference type="PANTHER" id="PTHR45625:SF1">
    <property type="entry name" value="RING-TYPE E3 UBIQUITIN-PROTEIN LIGASE PPIL2"/>
    <property type="match status" value="1"/>
</dbReference>
<evidence type="ECO:0000259" key="9">
    <source>
        <dbReference type="PROSITE" id="PS50072"/>
    </source>
</evidence>
<comment type="similarity">
    <text evidence="3">Belongs to the cyclophilin-type PPIase family. PPIL2 subfamily.</text>
</comment>
<dbReference type="PROSITE" id="PS00170">
    <property type="entry name" value="CSA_PPIASE_1"/>
    <property type="match status" value="1"/>
</dbReference>
<evidence type="ECO:0000256" key="5">
    <source>
        <dbReference type="ARBA" id="ARBA00022679"/>
    </source>
</evidence>
<evidence type="ECO:0000256" key="1">
    <source>
        <dbReference type="ARBA" id="ARBA00000900"/>
    </source>
</evidence>
<evidence type="ECO:0000259" key="10">
    <source>
        <dbReference type="PROSITE" id="PS51698"/>
    </source>
</evidence>
<comment type="caution">
    <text evidence="11">The sequence shown here is derived from an EMBL/GenBank/DDBJ whole genome shotgun (WGS) entry which is preliminary data.</text>
</comment>
<dbReference type="SUPFAM" id="SSF57850">
    <property type="entry name" value="RING/U-box"/>
    <property type="match status" value="1"/>
</dbReference>
<evidence type="ECO:0000256" key="8">
    <source>
        <dbReference type="SAM" id="MobiDB-lite"/>
    </source>
</evidence>
<dbReference type="Gene3D" id="3.30.40.10">
    <property type="entry name" value="Zinc/RING finger domain, C3HC4 (zinc finger)"/>
    <property type="match status" value="1"/>
</dbReference>
<dbReference type="Gene3D" id="2.40.100.10">
    <property type="entry name" value="Cyclophilin-like"/>
    <property type="match status" value="1"/>
</dbReference>
<keyword evidence="12" id="KW-1185">Reference proteome</keyword>
<dbReference type="InterPro" id="IPR013083">
    <property type="entry name" value="Znf_RING/FYVE/PHD"/>
</dbReference>
<sequence length="429" mass="49153">MGKKQHQKDKLYLTTTEWKHEYGGYKGTNKSGDTSRFRRLPFHCCSLSLQPFENPLCTKEGVVFDLMNIVPFLKKYGISPVNGEKMSAKDLIKLTFHKNSEGKYHCPVTFKVFNENTHIVAVSVTGNAVERLNLKPGYLKDLLTDEPFTRKDLITIQDPTNLDKFNMTGFYHLKHNLKLTDEDDEKAKKDPRHNLKALNAETRDVLDELDREYKAPEKKEEEKKTADKFNAAHYSTGRVAASFTSTAMAPETQHEAELHCEMVPKPCENFIKHCVSGYYRDTIFHRLIRNFMIQGGDPTGTGKGGESAWGGSFKDHFKPNLTHSGREWLEEIKIEDIVIFVNPFEEVDEELKKEREDEVTRIAAEAEAERKKNARKEKEIVKPKTFKSGIGKYINPSIVQKHSLDDQLSETAKKKAKITQGKFGDFSNW</sequence>
<keyword evidence="5" id="KW-0808">Transferase</keyword>
<evidence type="ECO:0000256" key="2">
    <source>
        <dbReference type="ARBA" id="ARBA00004123"/>
    </source>
</evidence>
<reference evidence="11 12" key="1">
    <citation type="submission" date="2022-12" db="EMBL/GenBank/DDBJ databases">
        <title>Chromosome-level genome of Tegillarca granosa.</title>
        <authorList>
            <person name="Kim J."/>
        </authorList>
    </citation>
    <scope>NUCLEOTIDE SEQUENCE [LARGE SCALE GENOMIC DNA]</scope>
    <source>
        <strain evidence="11">Teg-2019</strain>
        <tissue evidence="11">Adductor muscle</tissue>
    </source>
</reference>
<organism evidence="11 12">
    <name type="scientific">Tegillarca granosa</name>
    <name type="common">Malaysian cockle</name>
    <name type="synonym">Anadara granosa</name>
    <dbReference type="NCBI Taxonomy" id="220873"/>
    <lineage>
        <taxon>Eukaryota</taxon>
        <taxon>Metazoa</taxon>
        <taxon>Spiralia</taxon>
        <taxon>Lophotrochozoa</taxon>
        <taxon>Mollusca</taxon>
        <taxon>Bivalvia</taxon>
        <taxon>Autobranchia</taxon>
        <taxon>Pteriomorphia</taxon>
        <taxon>Arcoida</taxon>
        <taxon>Arcoidea</taxon>
        <taxon>Arcidae</taxon>
        <taxon>Tegillarca</taxon>
    </lineage>
</organism>
<proteinExistence type="inferred from homology"/>
<accession>A0ABQ9F7M3</accession>
<dbReference type="EMBL" id="JARBDR010000440">
    <property type="protein sequence ID" value="KAJ8312272.1"/>
    <property type="molecule type" value="Genomic_DNA"/>
</dbReference>
<feature type="region of interest" description="Disordered" evidence="8">
    <location>
        <begin position="182"/>
        <end position="201"/>
    </location>
</feature>
<dbReference type="InterPro" id="IPR003613">
    <property type="entry name" value="Ubox_domain"/>
</dbReference>
<dbReference type="CDD" id="cd16663">
    <property type="entry name" value="RING-Ubox_PPIL2"/>
    <property type="match status" value="1"/>
</dbReference>
<dbReference type="SUPFAM" id="SSF50891">
    <property type="entry name" value="Cyclophilin-like"/>
    <property type="match status" value="1"/>
</dbReference>
<dbReference type="PROSITE" id="PS50072">
    <property type="entry name" value="CSA_PPIASE_2"/>
    <property type="match status" value="1"/>
</dbReference>
<dbReference type="InterPro" id="IPR029000">
    <property type="entry name" value="Cyclophilin-like_dom_sf"/>
</dbReference>
<feature type="domain" description="PPIase cyclophilin-type" evidence="9">
    <location>
        <begin position="257"/>
        <end position="329"/>
    </location>
</feature>
<comment type="subcellular location">
    <subcellularLocation>
        <location evidence="2">Nucleus</location>
    </subcellularLocation>
</comment>
<dbReference type="Pfam" id="PF00160">
    <property type="entry name" value="Pro_isomerase"/>
    <property type="match status" value="1"/>
</dbReference>
<dbReference type="EC" id="2.3.2.27" evidence="4"/>
<evidence type="ECO:0000256" key="4">
    <source>
        <dbReference type="ARBA" id="ARBA00012483"/>
    </source>
</evidence>
<name>A0ABQ9F7M3_TEGGR</name>
<evidence type="ECO:0000256" key="7">
    <source>
        <dbReference type="ARBA" id="ARBA00023242"/>
    </source>
</evidence>
<dbReference type="InterPro" id="IPR044666">
    <property type="entry name" value="Cyclophilin_A-like"/>
</dbReference>
<evidence type="ECO:0000313" key="12">
    <source>
        <dbReference type="Proteomes" id="UP001217089"/>
    </source>
</evidence>
<evidence type="ECO:0000256" key="3">
    <source>
        <dbReference type="ARBA" id="ARBA00007930"/>
    </source>
</evidence>
<comment type="catalytic activity">
    <reaction evidence="1">
        <text>S-ubiquitinyl-[E2 ubiquitin-conjugating enzyme]-L-cysteine + [acceptor protein]-L-lysine = [E2 ubiquitin-conjugating enzyme]-L-cysteine + N(6)-ubiquitinyl-[acceptor protein]-L-lysine.</text>
        <dbReference type="EC" id="2.3.2.27"/>
    </reaction>
</comment>
<dbReference type="PRINTS" id="PR00153">
    <property type="entry name" value="CSAPPISMRASE"/>
</dbReference>
<dbReference type="PANTHER" id="PTHR45625">
    <property type="entry name" value="PEPTIDYL-PROLYL CIS-TRANS ISOMERASE-RELATED"/>
    <property type="match status" value="1"/>
</dbReference>
<keyword evidence="6" id="KW-0833">Ubl conjugation pathway</keyword>
<evidence type="ECO:0000256" key="6">
    <source>
        <dbReference type="ARBA" id="ARBA00022786"/>
    </source>
</evidence>
<dbReference type="SMART" id="SM00504">
    <property type="entry name" value="Ubox"/>
    <property type="match status" value="1"/>
</dbReference>
<gene>
    <name evidence="11" type="ORF">KUTeg_009645</name>
</gene>
<dbReference type="InterPro" id="IPR026951">
    <property type="entry name" value="PPIL2_U-box_dom"/>
</dbReference>
<dbReference type="InterPro" id="IPR002130">
    <property type="entry name" value="Cyclophilin-type_PPIase_dom"/>
</dbReference>
<dbReference type="Pfam" id="PF04641">
    <property type="entry name" value="Rtf2"/>
    <property type="match status" value="1"/>
</dbReference>
<protein>
    <recommendedName>
        <fullName evidence="4">RING-type E3 ubiquitin transferase</fullName>
        <ecNumber evidence="4">2.3.2.27</ecNumber>
    </recommendedName>
</protein>
<dbReference type="InterPro" id="IPR020892">
    <property type="entry name" value="Cyclophilin-type_PPIase_CS"/>
</dbReference>
<dbReference type="Proteomes" id="UP001217089">
    <property type="component" value="Unassembled WGS sequence"/>
</dbReference>
<dbReference type="PROSITE" id="PS51698">
    <property type="entry name" value="U_BOX"/>
    <property type="match status" value="1"/>
</dbReference>
<feature type="domain" description="U-box" evidence="10">
    <location>
        <begin position="38"/>
        <end position="111"/>
    </location>
</feature>